<dbReference type="STRING" id="555512.SAMN04487993_101796"/>
<dbReference type="InterPro" id="IPR016163">
    <property type="entry name" value="Ald_DH_C"/>
</dbReference>
<keyword evidence="2 5" id="KW-0560">Oxidoreductase</keyword>
<organism evidence="7 8">
    <name type="scientific">Salipiger marinus</name>
    <dbReference type="NCBI Taxonomy" id="555512"/>
    <lineage>
        <taxon>Bacteria</taxon>
        <taxon>Pseudomonadati</taxon>
        <taxon>Pseudomonadota</taxon>
        <taxon>Alphaproteobacteria</taxon>
        <taxon>Rhodobacterales</taxon>
        <taxon>Roseobacteraceae</taxon>
        <taxon>Salipiger</taxon>
    </lineage>
</organism>
<dbReference type="InterPro" id="IPR029510">
    <property type="entry name" value="Ald_DH_CS_GLU"/>
</dbReference>
<dbReference type="InterPro" id="IPR011408">
    <property type="entry name" value="Aldehyde_DH"/>
</dbReference>
<evidence type="ECO:0000256" key="3">
    <source>
        <dbReference type="PIRNR" id="PIRNR036490"/>
    </source>
</evidence>
<dbReference type="PANTHER" id="PTHR11699">
    <property type="entry name" value="ALDEHYDE DEHYDROGENASE-RELATED"/>
    <property type="match status" value="1"/>
</dbReference>
<sequence length="786" mass="82796">MTSITDILHTMDYGPAPEDSAIVRDWLHRHEAGFGHFIDGAFTAPGESFAVTDPATGAVLAHVTQGSVADVDAAVTAARAAQPGWAALPGHDRARHLYALARHIQQHARFLAVLETLDSGKPIRESRDIDLPLVVRHVYHHAGWAEILADEFPGATPHGVCGQVIPWNFPLLMLAWKVAPALAAGNTVVLKPAEYTPLTALALAEIAREAGLPKGVLNIVTGDGATGAALTGHPGVDKVAFTGSTEVGRLIRRQTAGSGKALTLELGGKSPFLVFADADLDAAVEGVVDSIWFNQGQVCCAGSRILVAEAVAPRFTELLRRRMATLITGNPLEKSTDLGAIVHPVQLERIRALVDQGRAEGAQVHQGEAPEGCFYPPTLVTGVAPASVLSTEEIFGPVVTLTPFRTPEDAVTLANNSRYGLAASVWSENVNLALDMAAKVKAGVVWINAANLFDAGAAFGGMRESGFGREGARAGMAAYLSHPAPKPKQPEAPPAPLEATPAQGLPVMAIDRTAKLYVGGKQARPDSGYSYAVTGAQGAVGLAPLGSRKDIRNAVEAAHAAKGWGAQTGHNRAQVLYYLAENLAARAAEFEDRLRSFGQSGDSARTEVQTAIRRVFWYAAQADKFDGAVQSTKSAHVTLAMNEPLGVMGILCPTAQPLLGFVSLVLPAIAMGNRVVAVPSQTHPLAVTDLYQVMDTSDLPGGVVNIVTGERDLLAKTLADHDDVAAVWYFGTAAGARAVETASAGNLKQTWTDDGAARDWTGAEGQGRLFLQRATQVKTVWVPYGE</sequence>
<dbReference type="AlphaFoldDB" id="A0A1G8QX52"/>
<evidence type="ECO:0000313" key="7">
    <source>
        <dbReference type="EMBL" id="SDJ08885.1"/>
    </source>
</evidence>
<evidence type="ECO:0000256" key="4">
    <source>
        <dbReference type="PROSITE-ProRule" id="PRU10007"/>
    </source>
</evidence>
<dbReference type="Gene3D" id="3.40.605.10">
    <property type="entry name" value="Aldehyde Dehydrogenase, Chain A, domain 1"/>
    <property type="match status" value="2"/>
</dbReference>
<name>A0A1G8QX52_9RHOB</name>
<comment type="similarity">
    <text evidence="1 3 5">Belongs to the aldehyde dehydrogenase family.</text>
</comment>
<dbReference type="PROSITE" id="PS00687">
    <property type="entry name" value="ALDEHYDE_DEHYDR_GLU"/>
    <property type="match status" value="1"/>
</dbReference>
<proteinExistence type="inferred from homology"/>
<dbReference type="OrthoDB" id="9812625at2"/>
<feature type="domain" description="Aldehyde dehydrogenase" evidence="6">
    <location>
        <begin position="540"/>
        <end position="752"/>
    </location>
</feature>
<dbReference type="EMBL" id="FNEJ01000017">
    <property type="protein sequence ID" value="SDJ08885.1"/>
    <property type="molecule type" value="Genomic_DNA"/>
</dbReference>
<protein>
    <submittedName>
        <fullName evidence="7">Aldehyde dehydrogenase (NAD+)</fullName>
    </submittedName>
</protein>
<dbReference type="RefSeq" id="WP_089849651.1">
    <property type="nucleotide sequence ID" value="NZ_FNEJ01000017.1"/>
</dbReference>
<evidence type="ECO:0000256" key="1">
    <source>
        <dbReference type="ARBA" id="ARBA00009986"/>
    </source>
</evidence>
<evidence type="ECO:0000256" key="2">
    <source>
        <dbReference type="ARBA" id="ARBA00023002"/>
    </source>
</evidence>
<feature type="active site" evidence="4">
    <location>
        <position position="265"/>
    </location>
</feature>
<evidence type="ECO:0000259" key="6">
    <source>
        <dbReference type="Pfam" id="PF00171"/>
    </source>
</evidence>
<dbReference type="FunFam" id="3.40.605.10:FF:000007">
    <property type="entry name" value="NAD/NADP-dependent betaine aldehyde dehydrogenase"/>
    <property type="match status" value="1"/>
</dbReference>
<dbReference type="Proteomes" id="UP000199093">
    <property type="component" value="Unassembled WGS sequence"/>
</dbReference>
<reference evidence="8" key="1">
    <citation type="submission" date="2016-10" db="EMBL/GenBank/DDBJ databases">
        <authorList>
            <person name="Varghese N."/>
            <person name="Submissions S."/>
        </authorList>
    </citation>
    <scope>NUCLEOTIDE SEQUENCE [LARGE SCALE GENOMIC DNA]</scope>
    <source>
        <strain evidence="8">DSM 26424</strain>
    </source>
</reference>
<dbReference type="SUPFAM" id="SSF53720">
    <property type="entry name" value="ALDH-like"/>
    <property type="match status" value="2"/>
</dbReference>
<gene>
    <name evidence="7" type="ORF">SAMN04487993_101796</name>
</gene>
<accession>A0A1G8QX52</accession>
<evidence type="ECO:0000256" key="5">
    <source>
        <dbReference type="RuleBase" id="RU003345"/>
    </source>
</evidence>
<dbReference type="GO" id="GO:0016620">
    <property type="term" value="F:oxidoreductase activity, acting on the aldehyde or oxo group of donors, NAD or NADP as acceptor"/>
    <property type="evidence" value="ECO:0007669"/>
    <property type="project" value="UniProtKB-UniRule"/>
</dbReference>
<evidence type="ECO:0000313" key="8">
    <source>
        <dbReference type="Proteomes" id="UP000199093"/>
    </source>
</evidence>
<dbReference type="Pfam" id="PF00171">
    <property type="entry name" value="Aldedh"/>
    <property type="match status" value="2"/>
</dbReference>
<dbReference type="InterPro" id="IPR016162">
    <property type="entry name" value="Ald_DH_N"/>
</dbReference>
<feature type="domain" description="Aldehyde dehydrogenase" evidence="6">
    <location>
        <begin position="47"/>
        <end position="480"/>
    </location>
</feature>
<dbReference type="Gene3D" id="3.40.309.10">
    <property type="entry name" value="Aldehyde Dehydrogenase, Chain A, domain 2"/>
    <property type="match status" value="1"/>
</dbReference>
<dbReference type="PIRSF" id="PIRSF036490">
    <property type="entry name" value="Aldedh_dupl"/>
    <property type="match status" value="1"/>
</dbReference>
<keyword evidence="8" id="KW-1185">Reference proteome</keyword>
<dbReference type="InterPro" id="IPR015590">
    <property type="entry name" value="Aldehyde_DH_dom"/>
</dbReference>
<dbReference type="InterPro" id="IPR016161">
    <property type="entry name" value="Ald_DH/histidinol_DH"/>
</dbReference>
<dbReference type="FunFam" id="3.40.309.10:FF:000012">
    <property type="entry name" value="Betaine aldehyde dehydrogenase"/>
    <property type="match status" value="1"/>
</dbReference>